<evidence type="ECO:0000256" key="7">
    <source>
        <dbReference type="ARBA" id="ARBA00023125"/>
    </source>
</evidence>
<evidence type="ECO:0000256" key="5">
    <source>
        <dbReference type="ARBA" id="ARBA00023012"/>
    </source>
</evidence>
<evidence type="ECO:0000256" key="3">
    <source>
        <dbReference type="ARBA" id="ARBA00022490"/>
    </source>
</evidence>
<organism evidence="13 14">
    <name type="scientific">Vallitalea pronyensis</name>
    <dbReference type="NCBI Taxonomy" id="1348613"/>
    <lineage>
        <taxon>Bacteria</taxon>
        <taxon>Bacillati</taxon>
        <taxon>Bacillota</taxon>
        <taxon>Clostridia</taxon>
        <taxon>Lachnospirales</taxon>
        <taxon>Vallitaleaceae</taxon>
        <taxon>Vallitalea</taxon>
    </lineage>
</organism>
<dbReference type="PANTHER" id="PTHR42713:SF3">
    <property type="entry name" value="TRANSCRIPTIONAL REGULATORY PROTEIN HPTR"/>
    <property type="match status" value="1"/>
</dbReference>
<dbReference type="AlphaFoldDB" id="A0A8J8MPU8"/>
<keyword evidence="5" id="KW-0902">Two-component regulatory system</keyword>
<dbReference type="InterPro" id="IPR009057">
    <property type="entry name" value="Homeodomain-like_sf"/>
</dbReference>
<dbReference type="Pfam" id="PF00072">
    <property type="entry name" value="Response_reg"/>
    <property type="match status" value="1"/>
</dbReference>
<dbReference type="SUPFAM" id="SSF46689">
    <property type="entry name" value="Homeodomain-like"/>
    <property type="match status" value="2"/>
</dbReference>
<keyword evidence="3" id="KW-0963">Cytoplasm</keyword>
<dbReference type="GO" id="GO:0043565">
    <property type="term" value="F:sequence-specific DNA binding"/>
    <property type="evidence" value="ECO:0007669"/>
    <property type="project" value="InterPro"/>
</dbReference>
<protein>
    <recommendedName>
        <fullName evidence="2">Stage 0 sporulation protein A homolog</fullName>
    </recommendedName>
</protein>
<comment type="subcellular location">
    <subcellularLocation>
        <location evidence="1">Cytoplasm</location>
    </subcellularLocation>
</comment>
<proteinExistence type="predicted"/>
<evidence type="ECO:0000259" key="11">
    <source>
        <dbReference type="PROSITE" id="PS01124"/>
    </source>
</evidence>
<dbReference type="Gene3D" id="3.40.50.2300">
    <property type="match status" value="1"/>
</dbReference>
<keyword evidence="6" id="KW-0805">Transcription regulation</keyword>
<dbReference type="InterPro" id="IPR001789">
    <property type="entry name" value="Sig_transdc_resp-reg_receiver"/>
</dbReference>
<dbReference type="KEGG" id="vpy:HZI73_25440"/>
<evidence type="ECO:0000256" key="10">
    <source>
        <dbReference type="PROSITE-ProRule" id="PRU00169"/>
    </source>
</evidence>
<dbReference type="InterPro" id="IPR020449">
    <property type="entry name" value="Tscrpt_reg_AraC-type_HTH"/>
</dbReference>
<evidence type="ECO:0000256" key="2">
    <source>
        <dbReference type="ARBA" id="ARBA00018672"/>
    </source>
</evidence>
<sequence length="544" mass="63105">MLKTVIIDDEDLIREGLESMIPWKDMGFELVGSAKDGEEAIGLLQRTHPDVIITDIRMPFMTGLELIEYVKPMLPHAFIIIISGHDEFHYAQKALQLGVYDFILKPFDLEYFQKILSKIKYDYTLNKVNTKSIPAEDLFHLQTRVIESIMLHKLAMVDAASKLSSYALTDILDHHYAVIYLQIDNYHLTIADYTFDQINELHRHFYGLIKDVTPPSKKQFIFEGNGGDAILVINGITSNEVVMRKDKIIHQLRQKLDTQFKHTITIAYSRILKHLESLPTAYQQASQAANQRFVKGYNRTISYEETPRISQNSSQEMRYATIGFQQDEFVHYMKNEEAQAITTYMDNIIDNIVDSGYNLSIYITMFATTIFTEIISLLNTYNLSISDIYDDPLLLYKKLALSQNIFDIQPTIYDLLMQSADYLQNQNATSYDTRIKEAIVYIEKHYNAYDITLHQVAEKVNMGVCYFSTMFKKETGKSFINYLTDIRIHHAKKLFETTDYMTYEISYMVGYNTPTYFSTLFKKKTGISPSNYRNSLNKKNNKTT</sequence>
<keyword evidence="14" id="KW-1185">Reference proteome</keyword>
<feature type="domain" description="Response regulatory" evidence="12">
    <location>
        <begin position="3"/>
        <end position="120"/>
    </location>
</feature>
<evidence type="ECO:0000313" key="14">
    <source>
        <dbReference type="Proteomes" id="UP000683246"/>
    </source>
</evidence>
<dbReference type="CDD" id="cd17536">
    <property type="entry name" value="REC_YesN-like"/>
    <property type="match status" value="1"/>
</dbReference>
<evidence type="ECO:0000256" key="8">
    <source>
        <dbReference type="ARBA" id="ARBA00023163"/>
    </source>
</evidence>
<keyword evidence="4 10" id="KW-0597">Phosphoprotein</keyword>
<dbReference type="InterPro" id="IPR011006">
    <property type="entry name" value="CheY-like_superfamily"/>
</dbReference>
<dbReference type="SMART" id="SM00448">
    <property type="entry name" value="REC"/>
    <property type="match status" value="1"/>
</dbReference>
<name>A0A8J8MPU8_9FIRM</name>
<accession>A0A8J8MPU8</accession>
<dbReference type="GO" id="GO:0005737">
    <property type="term" value="C:cytoplasm"/>
    <property type="evidence" value="ECO:0007669"/>
    <property type="project" value="UniProtKB-SubCell"/>
</dbReference>
<keyword evidence="8" id="KW-0804">Transcription</keyword>
<reference evidence="13" key="1">
    <citation type="submission" date="2020-07" db="EMBL/GenBank/DDBJ databases">
        <title>Vallitalea pronyensis genome.</title>
        <authorList>
            <person name="Postec A."/>
        </authorList>
    </citation>
    <scope>NUCLEOTIDE SEQUENCE</scope>
    <source>
        <strain evidence="13">FatNI3</strain>
    </source>
</reference>
<evidence type="ECO:0000256" key="6">
    <source>
        <dbReference type="ARBA" id="ARBA00023015"/>
    </source>
</evidence>
<dbReference type="Proteomes" id="UP000683246">
    <property type="component" value="Chromosome"/>
</dbReference>
<dbReference type="SMART" id="SM00342">
    <property type="entry name" value="HTH_ARAC"/>
    <property type="match status" value="1"/>
</dbReference>
<feature type="modified residue" description="4-aspartylphosphate" evidence="10">
    <location>
        <position position="55"/>
    </location>
</feature>
<evidence type="ECO:0000256" key="1">
    <source>
        <dbReference type="ARBA" id="ARBA00004496"/>
    </source>
</evidence>
<dbReference type="GO" id="GO:0003700">
    <property type="term" value="F:DNA-binding transcription factor activity"/>
    <property type="evidence" value="ECO:0007669"/>
    <property type="project" value="InterPro"/>
</dbReference>
<evidence type="ECO:0000259" key="12">
    <source>
        <dbReference type="PROSITE" id="PS50110"/>
    </source>
</evidence>
<dbReference type="Pfam" id="PF17853">
    <property type="entry name" value="GGDEF_2"/>
    <property type="match status" value="1"/>
</dbReference>
<dbReference type="PROSITE" id="PS01124">
    <property type="entry name" value="HTH_ARAC_FAMILY_2"/>
    <property type="match status" value="1"/>
</dbReference>
<gene>
    <name evidence="13" type="ORF">HZI73_25440</name>
</gene>
<dbReference type="Pfam" id="PF12833">
    <property type="entry name" value="HTH_18"/>
    <property type="match status" value="1"/>
</dbReference>
<dbReference type="PRINTS" id="PR00032">
    <property type="entry name" value="HTHARAC"/>
</dbReference>
<keyword evidence="7" id="KW-0238">DNA-binding</keyword>
<dbReference type="InterPro" id="IPR051552">
    <property type="entry name" value="HptR"/>
</dbReference>
<dbReference type="InterPro" id="IPR041522">
    <property type="entry name" value="CdaR_GGDEF"/>
</dbReference>
<dbReference type="InterPro" id="IPR018060">
    <property type="entry name" value="HTH_AraC"/>
</dbReference>
<dbReference type="PANTHER" id="PTHR42713">
    <property type="entry name" value="HISTIDINE KINASE-RELATED"/>
    <property type="match status" value="1"/>
</dbReference>
<evidence type="ECO:0000256" key="4">
    <source>
        <dbReference type="ARBA" id="ARBA00022553"/>
    </source>
</evidence>
<feature type="domain" description="HTH araC/xylS-type" evidence="11">
    <location>
        <begin position="436"/>
        <end position="535"/>
    </location>
</feature>
<comment type="function">
    <text evidence="9">May play the central regulatory role in sporulation. It may be an element of the effector pathway responsible for the activation of sporulation genes in response to nutritional stress. Spo0A may act in concert with spo0H (a sigma factor) to control the expression of some genes that are critical to the sporulation process.</text>
</comment>
<dbReference type="GO" id="GO:0000160">
    <property type="term" value="P:phosphorelay signal transduction system"/>
    <property type="evidence" value="ECO:0007669"/>
    <property type="project" value="UniProtKB-KW"/>
</dbReference>
<evidence type="ECO:0000256" key="9">
    <source>
        <dbReference type="ARBA" id="ARBA00024867"/>
    </source>
</evidence>
<evidence type="ECO:0000313" key="13">
    <source>
        <dbReference type="EMBL" id="QUI25434.1"/>
    </source>
</evidence>
<dbReference type="RefSeq" id="WP_212696139.1">
    <property type="nucleotide sequence ID" value="NZ_CP058649.1"/>
</dbReference>
<dbReference type="Gene3D" id="1.10.10.60">
    <property type="entry name" value="Homeodomain-like"/>
    <property type="match status" value="2"/>
</dbReference>
<dbReference type="EMBL" id="CP058649">
    <property type="protein sequence ID" value="QUI25434.1"/>
    <property type="molecule type" value="Genomic_DNA"/>
</dbReference>
<dbReference type="PROSITE" id="PS50110">
    <property type="entry name" value="RESPONSE_REGULATORY"/>
    <property type="match status" value="1"/>
</dbReference>
<dbReference type="SUPFAM" id="SSF52172">
    <property type="entry name" value="CheY-like"/>
    <property type="match status" value="1"/>
</dbReference>